<accession>A0ACC6UD06</accession>
<evidence type="ECO:0000313" key="1">
    <source>
        <dbReference type="EMBL" id="MEX3937560.1"/>
    </source>
</evidence>
<protein>
    <submittedName>
        <fullName evidence="1">Uncharacterized protein</fullName>
    </submittedName>
</protein>
<dbReference type="Proteomes" id="UP001558850">
    <property type="component" value="Unassembled WGS sequence"/>
</dbReference>
<proteinExistence type="predicted"/>
<evidence type="ECO:0000313" key="2">
    <source>
        <dbReference type="Proteomes" id="UP001558850"/>
    </source>
</evidence>
<dbReference type="EMBL" id="JBFRCH010000055">
    <property type="protein sequence ID" value="MEX3937560.1"/>
    <property type="molecule type" value="Genomic_DNA"/>
</dbReference>
<organism evidence="1 2">
    <name type="scientific">Paraburkholderia phymatum</name>
    <dbReference type="NCBI Taxonomy" id="148447"/>
    <lineage>
        <taxon>Bacteria</taxon>
        <taxon>Pseudomonadati</taxon>
        <taxon>Pseudomonadota</taxon>
        <taxon>Betaproteobacteria</taxon>
        <taxon>Burkholderiales</taxon>
        <taxon>Burkholderiaceae</taxon>
        <taxon>Paraburkholderia</taxon>
    </lineage>
</organism>
<comment type="caution">
    <text evidence="1">The sequence shown here is derived from an EMBL/GenBank/DDBJ whole genome shotgun (WGS) entry which is preliminary data.</text>
</comment>
<name>A0ACC6UD06_9BURK</name>
<gene>
    <name evidence="1" type="ORF">AB4Y32_38505</name>
</gene>
<reference evidence="1" key="1">
    <citation type="submission" date="2024-07" db="EMBL/GenBank/DDBJ databases">
        <title>A survey of Mimosa microsymbionts across Brazilian biomes reveals a high diversity of Paraburkholderia nodulating endemic species, but also that Cupriavidus is common as a symbiont of widespread species.</title>
        <authorList>
            <person name="Rouws L."/>
            <person name="Barauna A."/>
            <person name="Beukes C."/>
            <person name="Rouws J.R.C."/>
            <person name="De Faria S.M."/>
            <person name="Gross E."/>
            <person name="Bueno Dos Reis Junior F."/>
            <person name="Simon M.F."/>
            <person name="Maluk M."/>
            <person name="Odee D.W."/>
            <person name="Kenicer G."/>
            <person name="Young J.P.W."/>
            <person name="Reis V.M."/>
            <person name="Zilli J."/>
            <person name="James E.K."/>
        </authorList>
    </citation>
    <scope>NUCLEOTIDE SEQUENCE</scope>
    <source>
        <strain evidence="1">EG181B</strain>
    </source>
</reference>
<keyword evidence="2" id="KW-1185">Reference proteome</keyword>
<sequence>MSNGRTRSEAATQTARRAGTVDMKLEVIAIPVSDVVSEIFHDVGGVFHRAGVEGRLSGPHPERRTTVHSLHSAIQMEMAGSFRR</sequence>